<dbReference type="OrthoDB" id="7842083at2759"/>
<gene>
    <name evidence="4" type="primary">LOC117570807</name>
</gene>
<dbReference type="AlphaFoldDB" id="A0A6P8X936"/>
<dbReference type="RefSeq" id="XP_034108553.1">
    <property type="nucleotide sequence ID" value="XM_034252662.2"/>
</dbReference>
<keyword evidence="3" id="KW-1185">Reference proteome</keyword>
<evidence type="ECO:0000256" key="2">
    <source>
        <dbReference type="SAM" id="Phobius"/>
    </source>
</evidence>
<keyword evidence="2" id="KW-0472">Membrane</keyword>
<keyword evidence="2" id="KW-0812">Transmembrane</keyword>
<organism evidence="3 4">
    <name type="scientific">Drosophila albomicans</name>
    <name type="common">Fruit fly</name>
    <dbReference type="NCBI Taxonomy" id="7291"/>
    <lineage>
        <taxon>Eukaryota</taxon>
        <taxon>Metazoa</taxon>
        <taxon>Ecdysozoa</taxon>
        <taxon>Arthropoda</taxon>
        <taxon>Hexapoda</taxon>
        <taxon>Insecta</taxon>
        <taxon>Pterygota</taxon>
        <taxon>Neoptera</taxon>
        <taxon>Endopterygota</taxon>
        <taxon>Diptera</taxon>
        <taxon>Brachycera</taxon>
        <taxon>Muscomorpha</taxon>
        <taxon>Ephydroidea</taxon>
        <taxon>Drosophilidae</taxon>
        <taxon>Drosophila</taxon>
    </lineage>
</organism>
<evidence type="ECO:0000313" key="4">
    <source>
        <dbReference type="RefSeq" id="XP_034108553.1"/>
    </source>
</evidence>
<dbReference type="Proteomes" id="UP000515160">
    <property type="component" value="Chromosome 3"/>
</dbReference>
<feature type="transmembrane region" description="Helical" evidence="2">
    <location>
        <begin position="12"/>
        <end position="32"/>
    </location>
</feature>
<feature type="compositionally biased region" description="Basic and acidic residues" evidence="1">
    <location>
        <begin position="216"/>
        <end position="242"/>
    </location>
</feature>
<name>A0A6P8X936_DROAB</name>
<feature type="region of interest" description="Disordered" evidence="1">
    <location>
        <begin position="213"/>
        <end position="242"/>
    </location>
</feature>
<proteinExistence type="predicted"/>
<dbReference type="GeneID" id="117570807"/>
<evidence type="ECO:0000256" key="1">
    <source>
        <dbReference type="SAM" id="MobiDB-lite"/>
    </source>
</evidence>
<reference evidence="4" key="1">
    <citation type="submission" date="2025-08" db="UniProtKB">
        <authorList>
            <consortium name="RefSeq"/>
        </authorList>
    </citation>
    <scope>IDENTIFICATION</scope>
    <source>
        <strain evidence="4">15112-1751.03</strain>
        <tissue evidence="4">Whole Adult</tissue>
    </source>
</reference>
<evidence type="ECO:0000313" key="3">
    <source>
        <dbReference type="Proteomes" id="UP000515160"/>
    </source>
</evidence>
<accession>A0A6P8X936</accession>
<keyword evidence="2" id="KW-1133">Transmembrane helix</keyword>
<protein>
    <submittedName>
        <fullName evidence="4">Uncharacterized protein LOC117570807</fullName>
    </submittedName>
</protein>
<sequence length="242" mass="27553">MLLDAIIWLPTLFTYIVFLLILIILFFIVAYVSHKIYISIYDNLPLPAAPLSRSSIASRSRSTIALRSRTTINARESSRGDHMSLSASSRSIWIQNRSAIYEASTVVRVTLTLEPCYLVSVGLDILPHSEHRAVSFLCNCQDKVAKCAATAEREIDSLRILRYYDQLSKVPRLKLLLRCCERKNMHLVLDDVIKDVMENRGIDNTTACRAPTRRTRLTEVRSSETSARHDIERQNEMERGGP</sequence>